<protein>
    <submittedName>
        <fullName evidence="1">Uncharacterized protein</fullName>
    </submittedName>
</protein>
<evidence type="ECO:0000313" key="1">
    <source>
        <dbReference type="EMBL" id="QHU11824.1"/>
    </source>
</evidence>
<reference evidence="1" key="1">
    <citation type="journal article" date="2020" name="Nature">
        <title>Giant virus diversity and host interactions through global metagenomics.</title>
        <authorList>
            <person name="Schulz F."/>
            <person name="Roux S."/>
            <person name="Paez-Espino D."/>
            <person name="Jungbluth S."/>
            <person name="Walsh D.A."/>
            <person name="Denef V.J."/>
            <person name="McMahon K.D."/>
            <person name="Konstantinidis K.T."/>
            <person name="Eloe-Fadrosh E.A."/>
            <person name="Kyrpides N.C."/>
            <person name="Woyke T."/>
        </authorList>
    </citation>
    <scope>NUCLEOTIDE SEQUENCE</scope>
    <source>
        <strain evidence="1">GVMAG-S-1101169-75</strain>
    </source>
</reference>
<organism evidence="1">
    <name type="scientific">viral metagenome</name>
    <dbReference type="NCBI Taxonomy" id="1070528"/>
    <lineage>
        <taxon>unclassified sequences</taxon>
        <taxon>metagenomes</taxon>
        <taxon>organismal metagenomes</taxon>
    </lineage>
</organism>
<dbReference type="EMBL" id="MN740790">
    <property type="protein sequence ID" value="QHU11824.1"/>
    <property type="molecule type" value="Genomic_DNA"/>
</dbReference>
<accession>A0A6C0K6U5</accession>
<dbReference type="AlphaFoldDB" id="A0A6C0K6U5"/>
<proteinExistence type="predicted"/>
<sequence length="774" mass="90451">MQRGDRILYNNSNKQLYGVFLKDPGSRKITILLDHTDHYAYCMQGNGKEIVSTERRTVQLVHDVLYPGITHDLVRINKGNKQWAWQLYDEASCQDKEYIVICRPSTATEPERDRYHTILNYFQMLCSLPAVHKLFFSLEMEIQFDQEMYKGRMIGVSPNHKYFLFSPSWDVSDYQCFKTFDPTLPPDIRFLSIDRVERPAPVIPRTFFHKGTASSWQSIMQVFKRDYMDILRQMGHTHPEDRVTLGYQLQIPDTPSFCVTMSLQHETVTVEMNSFGDKTNMHYLSNLLVSENGPFYTHPPLVYIEEPSVKTNPSDCIQATAQCHLSIRHRPSSFLIHNPGLYRKESDDLTIVPPTVLLLPVHLMDCAQLPIKMEIFPVDPKNGCQPKKESDIKDSYLVTVLYRPQTTTFPSTKMEIKTLGWFVPVDKYFALKKNFREMLQYTIEIIAVELGVDILQLDDQSYINIHGITHTMIDTFNLYPEQLEPLPPGSTTTTRKPKPLLHPPFFKVLRSLDRGVTLYTDMGFFCLPKILLDAVDGILGVPVETEVLDRMIHFLSVLSRTIGRVIHELAMSIPIAELMKEEDNDFLKDATRILLSMSSTGKKMKIVVEEVDLQHKNVSHMATRFIQLFRQHPPNLRDHQDYRDTVRRENIWQLYSRFSRMVFTFYKNYIRDMNTPEGQIHYFDLYMNYVLPFVKINGENDWTSVKLLANLSLIYSVIEMEPSWIRLRIITLISLEERIKMLRVLLWGYNSVFSSTRMYRNRDGQFHFKKLPPR</sequence>
<name>A0A6C0K6U5_9ZZZZ</name>